<dbReference type="GeneTree" id="ENSGT00390000004581"/>
<dbReference type="Proteomes" id="UP000694388">
    <property type="component" value="Unplaced"/>
</dbReference>
<evidence type="ECO:0000313" key="5">
    <source>
        <dbReference type="Ensembl" id="ENSEBUP00000021577.1"/>
    </source>
</evidence>
<reference evidence="5" key="1">
    <citation type="submission" date="2025-08" db="UniProtKB">
        <authorList>
            <consortium name="Ensembl"/>
        </authorList>
    </citation>
    <scope>IDENTIFICATION</scope>
</reference>
<keyword evidence="4" id="KW-0812">Transmembrane</keyword>
<evidence type="ECO:0000313" key="6">
    <source>
        <dbReference type="Proteomes" id="UP000694388"/>
    </source>
</evidence>
<comment type="caution">
    <text evidence="2">Lacks conserved residue(s) required for the propagation of feature annotation.</text>
</comment>
<keyword evidence="4" id="KW-0472">Membrane</keyword>
<keyword evidence="1 2" id="KW-1015">Disulfide bond</keyword>
<dbReference type="PANTHER" id="PTHR24652">
    <property type="entry name" value="LOW-DENSITY LIPOPROTEIN RECEPTOR CLASS A DOMAIN-CONTAINING PROTEIN 2"/>
    <property type="match status" value="1"/>
</dbReference>
<dbReference type="InterPro" id="IPR042333">
    <property type="entry name" value="LRAD2/Mig-13-like"/>
</dbReference>
<name>A0A8C4QWK0_EPTBU</name>
<dbReference type="Pfam" id="PF00057">
    <property type="entry name" value="Ldl_recept_a"/>
    <property type="match status" value="1"/>
</dbReference>
<dbReference type="SMART" id="SM00192">
    <property type="entry name" value="LDLa"/>
    <property type="match status" value="1"/>
</dbReference>
<evidence type="ECO:0000256" key="1">
    <source>
        <dbReference type="ARBA" id="ARBA00023157"/>
    </source>
</evidence>
<proteinExistence type="predicted"/>
<dbReference type="PANTHER" id="PTHR24652:SF67">
    <property type="entry name" value="LOW-DENSITY LIPOPROTEIN RECEPTOR CLASS A DOMAIN-CONTAINING PROTEIN 2"/>
    <property type="match status" value="1"/>
</dbReference>
<keyword evidence="4" id="KW-1133">Transmembrane helix</keyword>
<dbReference type="InterPro" id="IPR035914">
    <property type="entry name" value="Sperma_CUB_dom_sf"/>
</dbReference>
<dbReference type="SUPFAM" id="SSF57424">
    <property type="entry name" value="LDL receptor-like module"/>
    <property type="match status" value="1"/>
</dbReference>
<protein>
    <submittedName>
        <fullName evidence="5">Low density lipoprotein receptor class A domain containing 2</fullName>
    </submittedName>
</protein>
<dbReference type="Gene3D" id="2.60.120.290">
    <property type="entry name" value="Spermadhesin, CUB domain"/>
    <property type="match status" value="1"/>
</dbReference>
<dbReference type="Gene3D" id="4.10.400.10">
    <property type="entry name" value="Low-density Lipoprotein Receptor"/>
    <property type="match status" value="1"/>
</dbReference>
<feature type="disulfide bond" evidence="2">
    <location>
        <begin position="229"/>
        <end position="241"/>
    </location>
</feature>
<accession>A0A8C4QWK0</accession>
<dbReference type="Ensembl" id="ENSEBUT00000022153.1">
    <property type="protein sequence ID" value="ENSEBUP00000021577.1"/>
    <property type="gene ID" value="ENSEBUG00000013324.1"/>
</dbReference>
<dbReference type="InterPro" id="IPR002172">
    <property type="entry name" value="LDrepeatLR_classA_rpt"/>
</dbReference>
<evidence type="ECO:0000256" key="2">
    <source>
        <dbReference type="PROSITE-ProRule" id="PRU00124"/>
    </source>
</evidence>
<feature type="transmembrane region" description="Helical" evidence="4">
    <location>
        <begin position="42"/>
        <end position="63"/>
    </location>
</feature>
<feature type="region of interest" description="Disordered" evidence="3">
    <location>
        <begin position="306"/>
        <end position="326"/>
    </location>
</feature>
<evidence type="ECO:0000256" key="4">
    <source>
        <dbReference type="SAM" id="Phobius"/>
    </source>
</evidence>
<evidence type="ECO:0000256" key="3">
    <source>
        <dbReference type="SAM" id="MobiDB-lite"/>
    </source>
</evidence>
<dbReference type="InterPro" id="IPR036055">
    <property type="entry name" value="LDL_receptor-like_sf"/>
</dbReference>
<keyword evidence="6" id="KW-1185">Reference proteome</keyword>
<feature type="transmembrane region" description="Helical" evidence="4">
    <location>
        <begin position="336"/>
        <end position="356"/>
    </location>
</feature>
<dbReference type="PROSITE" id="PS50068">
    <property type="entry name" value="LDLRA_2"/>
    <property type="match status" value="1"/>
</dbReference>
<organism evidence="5 6">
    <name type="scientific">Eptatretus burgeri</name>
    <name type="common">Inshore hagfish</name>
    <dbReference type="NCBI Taxonomy" id="7764"/>
    <lineage>
        <taxon>Eukaryota</taxon>
        <taxon>Metazoa</taxon>
        <taxon>Chordata</taxon>
        <taxon>Craniata</taxon>
        <taxon>Vertebrata</taxon>
        <taxon>Cyclostomata</taxon>
        <taxon>Myxini</taxon>
        <taxon>Myxiniformes</taxon>
        <taxon>Myxinidae</taxon>
        <taxon>Eptatretinae</taxon>
        <taxon>Eptatretus</taxon>
    </lineage>
</organism>
<dbReference type="CDD" id="cd00112">
    <property type="entry name" value="LDLa"/>
    <property type="match status" value="1"/>
</dbReference>
<dbReference type="AlphaFoldDB" id="A0A8C4QWK0"/>
<sequence length="397" mass="43029">MALAKVDSFNWMATNILWPAAFMRYRLGACQRNKTETGTSTMCASLLFFLVCAVLAINVRWVLSIDQGNLVDLCGRTLTVDGLTLRSHRESKKYYFVGLDADCWLSVRASSSGERLAFTFRYFLVYSLIRVAAFPEPTVETHSAVPLVAGPDPCHAGSFIQFYDGDGPLVAPLGPPLCGKTIPEPVKSSGIALTLQLVTRGKLPRVDFIGDFTSFTLDTNGSICGPDPCLSRYFRCRNGRCIPWSLVCDAQRVDNCGDGSDQSLFFPDDTCPGWFAPRPTEPHYPGATFSPPDCVQLRAPADPAWSALPHPHGPSRESVPVTTTAGSSPKAVSTPLMFVLGALCGAAVLLLFMWCCGSPAWCVWRLSAVCAARWSGCTRCTRKAVVGRVQPHGTIAS</sequence>
<reference evidence="5" key="2">
    <citation type="submission" date="2025-09" db="UniProtKB">
        <authorList>
            <consortium name="Ensembl"/>
        </authorList>
    </citation>
    <scope>IDENTIFICATION</scope>
</reference>
<dbReference type="SUPFAM" id="SSF49854">
    <property type="entry name" value="Spermadhesin, CUB domain"/>
    <property type="match status" value="1"/>
</dbReference>